<dbReference type="EMBL" id="BMHQ01000013">
    <property type="protein sequence ID" value="GGE26445.1"/>
    <property type="molecule type" value="Genomic_DNA"/>
</dbReference>
<protein>
    <submittedName>
        <fullName evidence="1">Uncharacterized protein</fullName>
    </submittedName>
</protein>
<accession>A0A8J2VDK1</accession>
<keyword evidence="2" id="KW-1185">Reference proteome</keyword>
<organism evidence="1 2">
    <name type="scientific">Marinithermofilum abyssi</name>
    <dbReference type="NCBI Taxonomy" id="1571185"/>
    <lineage>
        <taxon>Bacteria</taxon>
        <taxon>Bacillati</taxon>
        <taxon>Bacillota</taxon>
        <taxon>Bacilli</taxon>
        <taxon>Bacillales</taxon>
        <taxon>Thermoactinomycetaceae</taxon>
        <taxon>Marinithermofilum</taxon>
    </lineage>
</organism>
<dbReference type="AlphaFoldDB" id="A0A8J2VDK1"/>
<sequence length="77" mass="8644">MNGYILTLTNEQAEELMVAVADDKRYRGEDGLDLLAVQIRESLPYPYFPISSDSGPRTRFDFCPYKNPPDDVGGSAR</sequence>
<name>A0A8J2VDK1_9BACL</name>
<reference evidence="1" key="2">
    <citation type="submission" date="2020-09" db="EMBL/GenBank/DDBJ databases">
        <authorList>
            <person name="Sun Q."/>
            <person name="Zhou Y."/>
        </authorList>
    </citation>
    <scope>NUCLEOTIDE SEQUENCE</scope>
    <source>
        <strain evidence="1">CGMCC 1.15179</strain>
    </source>
</reference>
<comment type="caution">
    <text evidence="1">The sequence shown here is derived from an EMBL/GenBank/DDBJ whole genome shotgun (WGS) entry which is preliminary data.</text>
</comment>
<evidence type="ECO:0000313" key="2">
    <source>
        <dbReference type="Proteomes" id="UP000625210"/>
    </source>
</evidence>
<dbReference type="Proteomes" id="UP000625210">
    <property type="component" value="Unassembled WGS sequence"/>
</dbReference>
<reference evidence="1" key="1">
    <citation type="journal article" date="2014" name="Int. J. Syst. Evol. Microbiol.">
        <title>Complete genome sequence of Corynebacterium casei LMG S-19264T (=DSM 44701T), isolated from a smear-ripened cheese.</title>
        <authorList>
            <consortium name="US DOE Joint Genome Institute (JGI-PGF)"/>
            <person name="Walter F."/>
            <person name="Albersmeier A."/>
            <person name="Kalinowski J."/>
            <person name="Ruckert C."/>
        </authorList>
    </citation>
    <scope>NUCLEOTIDE SEQUENCE</scope>
    <source>
        <strain evidence="1">CGMCC 1.15179</strain>
    </source>
</reference>
<proteinExistence type="predicted"/>
<evidence type="ECO:0000313" key="1">
    <source>
        <dbReference type="EMBL" id="GGE26445.1"/>
    </source>
</evidence>
<gene>
    <name evidence="1" type="ORF">GCM10011571_30820</name>
</gene>